<evidence type="ECO:0000313" key="2">
    <source>
        <dbReference type="EnsemblProtists" id="Phyra82391"/>
    </source>
</evidence>
<dbReference type="InterPro" id="IPR052727">
    <property type="entry name" value="Rab4/Rab5_effector"/>
</dbReference>
<dbReference type="EMBL" id="DS566068">
    <property type="status" value="NOT_ANNOTATED_CDS"/>
    <property type="molecule type" value="Genomic_DNA"/>
</dbReference>
<feature type="compositionally biased region" description="Polar residues" evidence="1">
    <location>
        <begin position="389"/>
        <end position="405"/>
    </location>
</feature>
<dbReference type="AlphaFoldDB" id="H3GXP5"/>
<evidence type="ECO:0000313" key="3">
    <source>
        <dbReference type="Proteomes" id="UP000005238"/>
    </source>
</evidence>
<organism evidence="2 3">
    <name type="scientific">Phytophthora ramorum</name>
    <name type="common">Sudden oak death agent</name>
    <dbReference type="NCBI Taxonomy" id="164328"/>
    <lineage>
        <taxon>Eukaryota</taxon>
        <taxon>Sar</taxon>
        <taxon>Stramenopiles</taxon>
        <taxon>Oomycota</taxon>
        <taxon>Peronosporomycetes</taxon>
        <taxon>Peronosporales</taxon>
        <taxon>Peronosporaceae</taxon>
        <taxon>Phytophthora</taxon>
    </lineage>
</organism>
<dbReference type="EnsemblProtists" id="Phyra82391">
    <property type="protein sequence ID" value="Phyra82391"/>
    <property type="gene ID" value="Phyra82391"/>
</dbReference>
<feature type="region of interest" description="Disordered" evidence="1">
    <location>
        <begin position="375"/>
        <end position="490"/>
    </location>
</feature>
<dbReference type="PANTHER" id="PTHR13510:SF44">
    <property type="entry name" value="RABENOSYN-5"/>
    <property type="match status" value="1"/>
</dbReference>
<evidence type="ECO:0008006" key="4">
    <source>
        <dbReference type="Google" id="ProtNLM"/>
    </source>
</evidence>
<dbReference type="Proteomes" id="UP000005238">
    <property type="component" value="Unassembled WGS sequence"/>
</dbReference>
<proteinExistence type="predicted"/>
<dbReference type="VEuPathDB" id="FungiDB:KRP22_14305"/>
<reference evidence="3" key="1">
    <citation type="journal article" date="2006" name="Science">
        <title>Phytophthora genome sequences uncover evolutionary origins and mechanisms of pathogenesis.</title>
        <authorList>
            <person name="Tyler B.M."/>
            <person name="Tripathy S."/>
            <person name="Zhang X."/>
            <person name="Dehal P."/>
            <person name="Jiang R.H."/>
            <person name="Aerts A."/>
            <person name="Arredondo F.D."/>
            <person name="Baxter L."/>
            <person name="Bensasson D."/>
            <person name="Beynon J.L."/>
            <person name="Chapman J."/>
            <person name="Damasceno C.M."/>
            <person name="Dorrance A.E."/>
            <person name="Dou D."/>
            <person name="Dickerman A.W."/>
            <person name="Dubchak I.L."/>
            <person name="Garbelotto M."/>
            <person name="Gijzen M."/>
            <person name="Gordon S.G."/>
            <person name="Govers F."/>
            <person name="Grunwald N.J."/>
            <person name="Huang W."/>
            <person name="Ivors K.L."/>
            <person name="Jones R.W."/>
            <person name="Kamoun S."/>
            <person name="Krampis K."/>
            <person name="Lamour K.H."/>
            <person name="Lee M.K."/>
            <person name="McDonald W.H."/>
            <person name="Medina M."/>
            <person name="Meijer H.J."/>
            <person name="Nordberg E.K."/>
            <person name="Maclean D.J."/>
            <person name="Ospina-Giraldo M.D."/>
            <person name="Morris P.F."/>
            <person name="Phuntumart V."/>
            <person name="Putnam N.H."/>
            <person name="Rash S."/>
            <person name="Rose J.K."/>
            <person name="Sakihama Y."/>
            <person name="Salamov A.A."/>
            <person name="Savidor A."/>
            <person name="Scheuring C.F."/>
            <person name="Smith B.M."/>
            <person name="Sobral B.W."/>
            <person name="Terry A."/>
            <person name="Torto-Alalibo T.A."/>
            <person name="Win J."/>
            <person name="Xu Z."/>
            <person name="Zhang H."/>
            <person name="Grigoriev I.V."/>
            <person name="Rokhsar D.S."/>
            <person name="Boore J.L."/>
        </authorList>
    </citation>
    <scope>NUCLEOTIDE SEQUENCE [LARGE SCALE GENOMIC DNA]</scope>
    <source>
        <strain evidence="3">Pr102</strain>
    </source>
</reference>
<protein>
    <recommendedName>
        <fullName evidence="4">FYVE-type domain-containing protein</fullName>
    </recommendedName>
</protein>
<name>H3GXP5_PHYRM</name>
<feature type="compositionally biased region" description="Basic and acidic residues" evidence="1">
    <location>
        <begin position="337"/>
        <end position="355"/>
    </location>
</feature>
<dbReference type="CDD" id="cd00065">
    <property type="entry name" value="FYVE_like_SF"/>
    <property type="match status" value="1"/>
</dbReference>
<dbReference type="HOGENOM" id="CLU_465029_0_0_1"/>
<accession>H3GXP5</accession>
<keyword evidence="3" id="KW-1185">Reference proteome</keyword>
<dbReference type="InterPro" id="IPR013083">
    <property type="entry name" value="Znf_RING/FYVE/PHD"/>
</dbReference>
<feature type="region of interest" description="Disordered" evidence="1">
    <location>
        <begin position="325"/>
        <end position="357"/>
    </location>
</feature>
<dbReference type="VEuPathDB" id="FungiDB:KRP23_12657"/>
<dbReference type="PANTHER" id="PTHR13510">
    <property type="entry name" value="FYVE-FINGER-CONTAINING RAB5 EFFECTOR PROTEIN RABENOSYN-5-RELATED"/>
    <property type="match status" value="1"/>
</dbReference>
<reference evidence="2" key="2">
    <citation type="submission" date="2015-06" db="UniProtKB">
        <authorList>
            <consortium name="EnsemblProtists"/>
        </authorList>
    </citation>
    <scope>IDENTIFICATION</scope>
    <source>
        <strain evidence="2">Pr102</strain>
    </source>
</reference>
<sequence length="587" mass="64920">MADFPLPRAMLPTLSVRAETHKSATLMMGKLLEHTIREFEQLSYTRNGVVNTNQWRALSRAQASQNGQQDGQVKVYSERDCGETSTDLAYTLQDSTFAALPPSAVLVAGRAPGTVDNVMYALGGAHTQEGLALFAGFMYDDVADCGVLHALETDDNLYDRNSSRVLQSVRYIFRQKSERIMEVFMLGNLQLAGVLNVGGVGVGGSNGAGGGDLFSISKLQQCAEIRRLTLMACRRPESIGLLQMSSHHNTECCLCRRTKRFFTGAMFAECDVCGQLVCSKCRNYKKLFVRDGLLGRFQRAQTCKTCALAASAGYASPSRYLSVAQQMTKSHAPGKTRSVDRRRSSSRDSSVDTRSESSLTSSEFYSYGQGSVSMLSEAAEEDFRESQHPQDTSQTTANSALSSQMLGYLNDHRGPRPGPMKRGTSNASSVDSTSSRDRIYLTPPTPSKLYVEEGKQRKTGHQHRRDHQHHQLEPREPQRRPKHNHQATNQLDCANLHSQLVRTTLDHSDLSGHELAMSYSGPSSAIVEKTLPESAYSIQRTVSAPGNSSRSDLMAQMMELNMKAENTYHATQRNGVLLKHQIRTRPW</sequence>
<dbReference type="Gene3D" id="3.30.40.10">
    <property type="entry name" value="Zinc/RING finger domain, C3HC4 (zinc finger)"/>
    <property type="match status" value="1"/>
</dbReference>
<evidence type="ECO:0000256" key="1">
    <source>
        <dbReference type="SAM" id="MobiDB-lite"/>
    </source>
</evidence>
<dbReference type="InParanoid" id="H3GXP5"/>
<feature type="compositionally biased region" description="Basic residues" evidence="1">
    <location>
        <begin position="457"/>
        <end position="468"/>
    </location>
</feature>
<feature type="compositionally biased region" description="Basic and acidic residues" evidence="1">
    <location>
        <begin position="469"/>
        <end position="479"/>
    </location>
</feature>